<organism evidence="1">
    <name type="scientific">Arundo donax</name>
    <name type="common">Giant reed</name>
    <name type="synonym">Donax arundinaceus</name>
    <dbReference type="NCBI Taxonomy" id="35708"/>
    <lineage>
        <taxon>Eukaryota</taxon>
        <taxon>Viridiplantae</taxon>
        <taxon>Streptophyta</taxon>
        <taxon>Embryophyta</taxon>
        <taxon>Tracheophyta</taxon>
        <taxon>Spermatophyta</taxon>
        <taxon>Magnoliopsida</taxon>
        <taxon>Liliopsida</taxon>
        <taxon>Poales</taxon>
        <taxon>Poaceae</taxon>
        <taxon>PACMAD clade</taxon>
        <taxon>Arundinoideae</taxon>
        <taxon>Arundineae</taxon>
        <taxon>Arundo</taxon>
    </lineage>
</organism>
<dbReference type="AlphaFoldDB" id="A0A0A8YEP1"/>
<reference evidence="1" key="2">
    <citation type="journal article" date="2015" name="Data Brief">
        <title>Shoot transcriptome of the giant reed, Arundo donax.</title>
        <authorList>
            <person name="Barrero R.A."/>
            <person name="Guerrero F.D."/>
            <person name="Moolhuijzen P."/>
            <person name="Goolsby J.A."/>
            <person name="Tidwell J."/>
            <person name="Bellgard S.E."/>
            <person name="Bellgard M.I."/>
        </authorList>
    </citation>
    <scope>NUCLEOTIDE SEQUENCE</scope>
    <source>
        <tissue evidence="1">Shoot tissue taken approximately 20 cm above the soil surface</tissue>
    </source>
</reference>
<accession>A0A0A8YEP1</accession>
<protein>
    <submittedName>
        <fullName evidence="1">Uncharacterized protein</fullName>
    </submittedName>
</protein>
<evidence type="ECO:0000313" key="1">
    <source>
        <dbReference type="EMBL" id="JAD21607.1"/>
    </source>
</evidence>
<reference evidence="1" key="1">
    <citation type="submission" date="2014-09" db="EMBL/GenBank/DDBJ databases">
        <authorList>
            <person name="Magalhaes I.L.F."/>
            <person name="Oliveira U."/>
            <person name="Santos F.R."/>
            <person name="Vidigal T.H.D.A."/>
            <person name="Brescovit A.D."/>
            <person name="Santos A.J."/>
        </authorList>
    </citation>
    <scope>NUCLEOTIDE SEQUENCE</scope>
    <source>
        <tissue evidence="1">Shoot tissue taken approximately 20 cm above the soil surface</tissue>
    </source>
</reference>
<sequence length="20" mass="2222">MQRMFPDLLAVSQSSTPVTI</sequence>
<name>A0A0A8YEP1_ARUDO</name>
<proteinExistence type="predicted"/>
<dbReference type="EMBL" id="GBRH01276288">
    <property type="protein sequence ID" value="JAD21607.1"/>
    <property type="molecule type" value="Transcribed_RNA"/>
</dbReference>